<evidence type="ECO:0000313" key="2">
    <source>
        <dbReference type="Proteomes" id="UP000316270"/>
    </source>
</evidence>
<dbReference type="Proteomes" id="UP000316270">
    <property type="component" value="Chromosome 3"/>
</dbReference>
<accession>A0A517L0P9</accession>
<name>A0A517L0P9_9PEZI</name>
<dbReference type="STRING" id="50376.A0A517L0P9"/>
<protein>
    <recommendedName>
        <fullName evidence="3">Sequence orphan</fullName>
    </recommendedName>
</protein>
<evidence type="ECO:0000313" key="1">
    <source>
        <dbReference type="EMBL" id="QDS69210.1"/>
    </source>
</evidence>
<sequence length="313" mass="33842">MKERGGVVGGANQAKEIAWKAPVAKASDKQAKAWNTRNLGSRIGTDALSAASAGLLVAPIITIIDRGIIENASGNTTLAASVRSSLKTLLLRPHSFFFSKPFGLIFVRYIFSPQNALLSLTNGQALYTGTYLSANAIDTVSSTIKPSPASATTHGTSKFAATSLTNLSLCLWKDTHFTRLFSPVVARPLPSSTYLLFTLRDSLTIFASFNVPPLLAPKLRTEALPAFLKNVRSESVAQFLAPAAVQVLSTPLHLLGLDFYNRHSTTTMLERWHVVKRAWFISCIARLGRIVPAFGVGGVVNNGVRRSMMQKLE</sequence>
<organism evidence="1 2">
    <name type="scientific">Venturia effusa</name>
    <dbReference type="NCBI Taxonomy" id="50376"/>
    <lineage>
        <taxon>Eukaryota</taxon>
        <taxon>Fungi</taxon>
        <taxon>Dikarya</taxon>
        <taxon>Ascomycota</taxon>
        <taxon>Pezizomycotina</taxon>
        <taxon>Dothideomycetes</taxon>
        <taxon>Pleosporomycetidae</taxon>
        <taxon>Venturiales</taxon>
        <taxon>Venturiaceae</taxon>
        <taxon>Venturia</taxon>
    </lineage>
</organism>
<dbReference type="GO" id="GO:0005739">
    <property type="term" value="C:mitochondrion"/>
    <property type="evidence" value="ECO:0007669"/>
    <property type="project" value="TreeGrafter"/>
</dbReference>
<gene>
    <name evidence="1" type="ORF">FKW77_000657</name>
</gene>
<dbReference type="OrthoDB" id="275936at2759"/>
<dbReference type="PANTHER" id="PTHR37845">
    <property type="entry name" value="SEQUENCE ORPHAN"/>
    <property type="match status" value="1"/>
</dbReference>
<keyword evidence="2" id="KW-1185">Reference proteome</keyword>
<reference evidence="1 2" key="1">
    <citation type="submission" date="2019-07" db="EMBL/GenBank/DDBJ databases">
        <title>Finished genome of Venturia effusa.</title>
        <authorList>
            <person name="Young C.A."/>
            <person name="Cox M.P."/>
            <person name="Ganley A.R.D."/>
            <person name="David W.J."/>
        </authorList>
    </citation>
    <scope>NUCLEOTIDE SEQUENCE [LARGE SCALE GENOMIC DNA]</scope>
    <source>
        <strain evidence="2">albino</strain>
    </source>
</reference>
<evidence type="ECO:0008006" key="3">
    <source>
        <dbReference type="Google" id="ProtNLM"/>
    </source>
</evidence>
<proteinExistence type="predicted"/>
<dbReference type="InterPro" id="IPR038781">
    <property type="entry name" value="C365.16-ike"/>
</dbReference>
<dbReference type="EMBL" id="CP042187">
    <property type="protein sequence ID" value="QDS69210.1"/>
    <property type="molecule type" value="Genomic_DNA"/>
</dbReference>
<dbReference type="AlphaFoldDB" id="A0A517L0P9"/>
<dbReference type="PANTHER" id="PTHR37845:SF1">
    <property type="entry name" value="SEQUENCE ORPHAN"/>
    <property type="match status" value="1"/>
</dbReference>